<dbReference type="PATRIC" id="fig|54915.3.peg.2187"/>
<dbReference type="AlphaFoldDB" id="A0A0K9YNV3"/>
<feature type="region of interest" description="Disordered" evidence="1">
    <location>
        <begin position="1"/>
        <end position="24"/>
    </location>
</feature>
<dbReference type="EMBL" id="LGIQ01000009">
    <property type="protein sequence ID" value="KNB70409.1"/>
    <property type="molecule type" value="Genomic_DNA"/>
</dbReference>
<organism evidence="2 3">
    <name type="scientific">Brevibacillus reuszeri</name>
    <dbReference type="NCBI Taxonomy" id="54915"/>
    <lineage>
        <taxon>Bacteria</taxon>
        <taxon>Bacillati</taxon>
        <taxon>Bacillota</taxon>
        <taxon>Bacilli</taxon>
        <taxon>Bacillales</taxon>
        <taxon>Paenibacillaceae</taxon>
        <taxon>Brevibacillus</taxon>
    </lineage>
</organism>
<proteinExistence type="predicted"/>
<reference evidence="3" key="1">
    <citation type="submission" date="2015-07" db="EMBL/GenBank/DDBJ databases">
        <title>Genome sequencing project for genomic taxonomy and phylogenomics of Bacillus-like bacteria.</title>
        <authorList>
            <person name="Liu B."/>
            <person name="Wang J."/>
            <person name="Zhu Y."/>
            <person name="Liu G."/>
            <person name="Chen Q."/>
            <person name="Chen Z."/>
            <person name="Lan J."/>
            <person name="Che J."/>
            <person name="Ge C."/>
            <person name="Shi H."/>
            <person name="Pan Z."/>
            <person name="Liu X."/>
        </authorList>
    </citation>
    <scope>NUCLEOTIDE SEQUENCE [LARGE SCALE GENOMIC DNA]</scope>
    <source>
        <strain evidence="3">DSM 9887</strain>
    </source>
</reference>
<comment type="caution">
    <text evidence="2">The sequence shown here is derived from an EMBL/GenBank/DDBJ whole genome shotgun (WGS) entry which is preliminary data.</text>
</comment>
<protein>
    <submittedName>
        <fullName evidence="2">Uncharacterized protein</fullName>
    </submittedName>
</protein>
<accession>A0A0K9YNV3</accession>
<feature type="compositionally biased region" description="Basic and acidic residues" evidence="1">
    <location>
        <begin position="1"/>
        <end position="17"/>
    </location>
</feature>
<evidence type="ECO:0000313" key="2">
    <source>
        <dbReference type="EMBL" id="KNB70409.1"/>
    </source>
</evidence>
<evidence type="ECO:0000313" key="3">
    <source>
        <dbReference type="Proteomes" id="UP000036834"/>
    </source>
</evidence>
<sequence length="110" mass="12854">MLQDRKFQQSLRTKEKGGSPAEMRYSSLLAQKLISRVRDDQRKMETLPEKPALKVYLPESVALFLRMAITSGRRWKLKAANEGHFEDRRTFCNGWLLHMSDKACQKTRLV</sequence>
<dbReference type="Proteomes" id="UP000036834">
    <property type="component" value="Unassembled WGS sequence"/>
</dbReference>
<name>A0A0K9YNV3_9BACL</name>
<evidence type="ECO:0000256" key="1">
    <source>
        <dbReference type="SAM" id="MobiDB-lite"/>
    </source>
</evidence>
<gene>
    <name evidence="2" type="ORF">ADS79_15825</name>
</gene>